<dbReference type="SUPFAM" id="SSF51182">
    <property type="entry name" value="RmlC-like cupins"/>
    <property type="match status" value="1"/>
</dbReference>
<dbReference type="InterPro" id="IPR013096">
    <property type="entry name" value="Cupin_2"/>
</dbReference>
<reference evidence="4" key="1">
    <citation type="submission" date="2022-07" db="EMBL/GenBank/DDBJ databases">
        <title>Fungi with potential for degradation of polypropylene.</title>
        <authorList>
            <person name="Gostincar C."/>
        </authorList>
    </citation>
    <scope>NUCLEOTIDE SEQUENCE</scope>
    <source>
        <strain evidence="4">EXF-13308</strain>
    </source>
</reference>
<organism evidence="4 5">
    <name type="scientific">Pleurostoma richardsiae</name>
    <dbReference type="NCBI Taxonomy" id="41990"/>
    <lineage>
        <taxon>Eukaryota</taxon>
        <taxon>Fungi</taxon>
        <taxon>Dikarya</taxon>
        <taxon>Ascomycota</taxon>
        <taxon>Pezizomycotina</taxon>
        <taxon>Sordariomycetes</taxon>
        <taxon>Sordariomycetidae</taxon>
        <taxon>Calosphaeriales</taxon>
        <taxon>Pleurostomataceae</taxon>
        <taxon>Pleurostoma</taxon>
    </lineage>
</organism>
<name>A0AA38VNZ8_9PEZI</name>
<gene>
    <name evidence="4" type="ORF">NKR23_g6612</name>
</gene>
<dbReference type="Proteomes" id="UP001174694">
    <property type="component" value="Unassembled WGS sequence"/>
</dbReference>
<keyword evidence="1" id="KW-0223">Dioxygenase</keyword>
<dbReference type="CDD" id="cd02216">
    <property type="entry name" value="cupin_GDO-like_N"/>
    <property type="match status" value="1"/>
</dbReference>
<evidence type="ECO:0000313" key="5">
    <source>
        <dbReference type="Proteomes" id="UP001174694"/>
    </source>
</evidence>
<dbReference type="Pfam" id="PF07883">
    <property type="entry name" value="Cupin_2"/>
    <property type="match status" value="1"/>
</dbReference>
<feature type="domain" description="Cupin type-2" evidence="3">
    <location>
        <begin position="130"/>
        <end position="168"/>
    </location>
</feature>
<keyword evidence="5" id="KW-1185">Reference proteome</keyword>
<keyword evidence="2" id="KW-0560">Oxidoreductase</keyword>
<accession>A0AA38VNZ8</accession>
<dbReference type="InterPro" id="IPR011051">
    <property type="entry name" value="RmlC_Cupin_sf"/>
</dbReference>
<sequence>MAAQTETVIDEKTAHVKTQPQTAEEVVQDATAQIIDRCIEKKSYPMWTVTDKVSKLQPNPKALPTIWHWEEMKQIMLDSAAIVPEEQAERRALMMVNPGFPETGGPSPYTTDTLHMAYAVRMILESDKGFTTVAGHKIYLEPGDLVLTPSWQWHYHGNDGSTPTFWVDCLDIPLHVFARVNFLELYPTRKMPDLVTENSPFHFPWKTAKQGLDSQKMDRAIYHYLSNGKHFSHTIACQAERLAKGSVSSLPRETICYIYIVQSGKGCTKVTAPAGEVVIEWKPKDVFIVPAWSWVEHRCGDGEDAYLTALTDRAFGENLGLSRINFPSV</sequence>
<protein>
    <recommendedName>
        <fullName evidence="3">Cupin type-2 domain-containing protein</fullName>
    </recommendedName>
</protein>
<proteinExistence type="predicted"/>
<evidence type="ECO:0000313" key="4">
    <source>
        <dbReference type="EMBL" id="KAJ9143397.1"/>
    </source>
</evidence>
<evidence type="ECO:0000259" key="3">
    <source>
        <dbReference type="Pfam" id="PF07883"/>
    </source>
</evidence>
<dbReference type="PANTHER" id="PTHR41517:SF1">
    <property type="entry name" value="CUPIN"/>
    <property type="match status" value="1"/>
</dbReference>
<evidence type="ECO:0000256" key="1">
    <source>
        <dbReference type="ARBA" id="ARBA00022964"/>
    </source>
</evidence>
<dbReference type="EMBL" id="JANBVO010000019">
    <property type="protein sequence ID" value="KAJ9143397.1"/>
    <property type="molecule type" value="Genomic_DNA"/>
</dbReference>
<dbReference type="InterPro" id="IPR014710">
    <property type="entry name" value="RmlC-like_jellyroll"/>
</dbReference>
<dbReference type="Gene3D" id="2.60.120.10">
    <property type="entry name" value="Jelly Rolls"/>
    <property type="match status" value="2"/>
</dbReference>
<dbReference type="GO" id="GO:0051213">
    <property type="term" value="F:dioxygenase activity"/>
    <property type="evidence" value="ECO:0007669"/>
    <property type="project" value="UniProtKB-KW"/>
</dbReference>
<dbReference type="InterPro" id="IPR047183">
    <property type="entry name" value="GDO-like"/>
</dbReference>
<evidence type="ECO:0000256" key="2">
    <source>
        <dbReference type="ARBA" id="ARBA00023002"/>
    </source>
</evidence>
<dbReference type="PANTHER" id="PTHR41517">
    <property type="entry name" value="1,2-DIOXYGENASE PROTEIN-RELATED"/>
    <property type="match status" value="1"/>
</dbReference>
<comment type="caution">
    <text evidence="4">The sequence shown here is derived from an EMBL/GenBank/DDBJ whole genome shotgun (WGS) entry which is preliminary data.</text>
</comment>
<dbReference type="AlphaFoldDB" id="A0AA38VNZ8"/>